<reference evidence="3 4" key="1">
    <citation type="submission" date="2016-11" db="EMBL/GenBank/DDBJ databases">
        <title>Draft Genome Assembly of Colletotrichum chlorophyti a pathogen of herbaceous plants.</title>
        <authorList>
            <person name="Gan P."/>
            <person name="Narusaka M."/>
            <person name="Tsushima A."/>
            <person name="Narusaka Y."/>
            <person name="Takano Y."/>
            <person name="Shirasu K."/>
        </authorList>
    </citation>
    <scope>NUCLEOTIDE SEQUENCE [LARGE SCALE GENOMIC DNA]</scope>
    <source>
        <strain evidence="3 4">NTL11</strain>
    </source>
</reference>
<dbReference type="Proteomes" id="UP000186583">
    <property type="component" value="Unassembled WGS sequence"/>
</dbReference>
<organism evidence="3 4">
    <name type="scientific">Colletotrichum chlorophyti</name>
    <dbReference type="NCBI Taxonomy" id="708187"/>
    <lineage>
        <taxon>Eukaryota</taxon>
        <taxon>Fungi</taxon>
        <taxon>Dikarya</taxon>
        <taxon>Ascomycota</taxon>
        <taxon>Pezizomycotina</taxon>
        <taxon>Sordariomycetes</taxon>
        <taxon>Hypocreomycetidae</taxon>
        <taxon>Glomerellales</taxon>
        <taxon>Glomerellaceae</taxon>
        <taxon>Colletotrichum</taxon>
    </lineage>
</organism>
<accession>A0A1Q8RYE4</accession>
<evidence type="ECO:0000313" key="3">
    <source>
        <dbReference type="EMBL" id="OLN92122.1"/>
    </source>
</evidence>
<feature type="region of interest" description="Disordered" evidence="2">
    <location>
        <begin position="66"/>
        <end position="124"/>
    </location>
</feature>
<dbReference type="STRING" id="708187.A0A1Q8RYE4"/>
<comment type="caution">
    <text evidence="3">The sequence shown here is derived from an EMBL/GenBank/DDBJ whole genome shotgun (WGS) entry which is preliminary data.</text>
</comment>
<evidence type="ECO:0000313" key="4">
    <source>
        <dbReference type="Proteomes" id="UP000186583"/>
    </source>
</evidence>
<dbReference type="InterPro" id="IPR029063">
    <property type="entry name" value="SAM-dependent_MTases_sf"/>
</dbReference>
<dbReference type="PANTHER" id="PTHR43591:SF24">
    <property type="entry name" value="2-METHOXY-6-POLYPRENYL-1,4-BENZOQUINOL METHYLASE, MITOCHONDRIAL"/>
    <property type="match status" value="1"/>
</dbReference>
<dbReference type="CDD" id="cd02440">
    <property type="entry name" value="AdoMet_MTases"/>
    <property type="match status" value="1"/>
</dbReference>
<dbReference type="GO" id="GO:0008168">
    <property type="term" value="F:methyltransferase activity"/>
    <property type="evidence" value="ECO:0007669"/>
    <property type="project" value="TreeGrafter"/>
</dbReference>
<dbReference type="SUPFAM" id="SSF53335">
    <property type="entry name" value="S-adenosyl-L-methionine-dependent methyltransferases"/>
    <property type="match status" value="1"/>
</dbReference>
<evidence type="ECO:0000256" key="2">
    <source>
        <dbReference type="SAM" id="MobiDB-lite"/>
    </source>
</evidence>
<protein>
    <submittedName>
        <fullName evidence="3">Uncharacterized protein</fullName>
    </submittedName>
</protein>
<name>A0A1Q8RYE4_9PEZI</name>
<sequence length="412" mass="46022">MIGRYSQAVIYDGLHAITIGPFTRGLGWTPEEVEVFLVQCRKDLLNPSIHTYVYYDALTGQKPFETAESAAERAPSNVPEGLSSPAREDTPAEGHGAIEVDDAEPSEDGYATASDASSNGSTSLASSIRDFNFENKRRYHKFKEGRYMMPNDDAEQEREDMKHAMVVHICGGSLHRAPLERPQKVLDIGTGTGIWAMDMGDEYPEAEITGIDLSPIQPEFVPPNVHFIVDDAEAEWLNADNSVDFVHLRHMAPFIKDWPRVLKPGGWIEIQEMRWRFDCDDDTQGPDYALLKFAQYLEEALAKFGFEAYATETNPARLKAAGFINQIDENKKVPLGPWAKDPSLKTIGRYSQAVLYDGLHAATIGPLTRGLGWTAEEVEVFLVQCRRDLLKPSIHAHVYYDTLCGQKPVETA</sequence>
<gene>
    <name evidence="3" type="ORF">CCHL11_01493</name>
</gene>
<dbReference type="Gene3D" id="3.40.50.150">
    <property type="entry name" value="Vaccinia Virus protein VP39"/>
    <property type="match status" value="1"/>
</dbReference>
<comment type="similarity">
    <text evidence="1">Belongs to the methyltransferase superfamily. LaeA methyltransferase family.</text>
</comment>
<dbReference type="Pfam" id="PF13489">
    <property type="entry name" value="Methyltransf_23"/>
    <property type="match status" value="1"/>
</dbReference>
<proteinExistence type="inferred from homology"/>
<keyword evidence="4" id="KW-1185">Reference proteome</keyword>
<dbReference type="OrthoDB" id="184880at2759"/>
<dbReference type="EMBL" id="MPGH01000060">
    <property type="protein sequence ID" value="OLN92122.1"/>
    <property type="molecule type" value="Genomic_DNA"/>
</dbReference>
<evidence type="ECO:0000256" key="1">
    <source>
        <dbReference type="ARBA" id="ARBA00038158"/>
    </source>
</evidence>
<dbReference type="AlphaFoldDB" id="A0A1Q8RYE4"/>
<feature type="compositionally biased region" description="Basic and acidic residues" evidence="2">
    <location>
        <begin position="86"/>
        <end position="98"/>
    </location>
</feature>
<dbReference type="PANTHER" id="PTHR43591">
    <property type="entry name" value="METHYLTRANSFERASE"/>
    <property type="match status" value="1"/>
</dbReference>
<feature type="compositionally biased region" description="Low complexity" evidence="2">
    <location>
        <begin position="111"/>
        <end position="124"/>
    </location>
</feature>